<name>A0AAN8FXY0_TRICO</name>
<evidence type="ECO:0000313" key="2">
    <source>
        <dbReference type="Proteomes" id="UP001331761"/>
    </source>
</evidence>
<feature type="non-terminal residue" evidence="1">
    <location>
        <position position="1"/>
    </location>
</feature>
<comment type="caution">
    <text evidence="1">The sequence shown here is derived from an EMBL/GenBank/DDBJ whole genome shotgun (WGS) entry which is preliminary data.</text>
</comment>
<dbReference type="EMBL" id="WIXE01004038">
    <property type="protein sequence ID" value="KAK5983397.1"/>
    <property type="molecule type" value="Genomic_DNA"/>
</dbReference>
<sequence>TDSKLCSTQRSLPSISVVIMTSVVRQNQFKAF</sequence>
<gene>
    <name evidence="1" type="ORF">GCK32_018953</name>
</gene>
<organism evidence="1 2">
    <name type="scientific">Trichostrongylus colubriformis</name>
    <name type="common">Black scour worm</name>
    <dbReference type="NCBI Taxonomy" id="6319"/>
    <lineage>
        <taxon>Eukaryota</taxon>
        <taxon>Metazoa</taxon>
        <taxon>Ecdysozoa</taxon>
        <taxon>Nematoda</taxon>
        <taxon>Chromadorea</taxon>
        <taxon>Rhabditida</taxon>
        <taxon>Rhabditina</taxon>
        <taxon>Rhabditomorpha</taxon>
        <taxon>Strongyloidea</taxon>
        <taxon>Trichostrongylidae</taxon>
        <taxon>Trichostrongylus</taxon>
    </lineage>
</organism>
<proteinExistence type="predicted"/>
<accession>A0AAN8FXY0</accession>
<evidence type="ECO:0000313" key="1">
    <source>
        <dbReference type="EMBL" id="KAK5983397.1"/>
    </source>
</evidence>
<keyword evidence="2" id="KW-1185">Reference proteome</keyword>
<dbReference type="AlphaFoldDB" id="A0AAN8FXY0"/>
<reference evidence="1 2" key="1">
    <citation type="submission" date="2019-10" db="EMBL/GenBank/DDBJ databases">
        <title>Assembly and Annotation for the nematode Trichostrongylus colubriformis.</title>
        <authorList>
            <person name="Martin J."/>
        </authorList>
    </citation>
    <scope>NUCLEOTIDE SEQUENCE [LARGE SCALE GENOMIC DNA]</scope>
    <source>
        <strain evidence="1">G859</strain>
        <tissue evidence="1">Whole worm</tissue>
    </source>
</reference>
<protein>
    <submittedName>
        <fullName evidence="1">Uncharacterized protein</fullName>
    </submittedName>
</protein>
<dbReference type="Proteomes" id="UP001331761">
    <property type="component" value="Unassembled WGS sequence"/>
</dbReference>